<proteinExistence type="predicted"/>
<feature type="repeat" description="WD" evidence="3">
    <location>
        <begin position="146"/>
        <end position="187"/>
    </location>
</feature>
<comment type="caution">
    <text evidence="5">The sequence shown here is derived from an EMBL/GenBank/DDBJ whole genome shotgun (WGS) entry which is preliminary data.</text>
</comment>
<evidence type="ECO:0000313" key="6">
    <source>
        <dbReference type="Proteomes" id="UP000013776"/>
    </source>
</evidence>
<dbReference type="PROSITE" id="PS50082">
    <property type="entry name" value="WD_REPEATS_2"/>
    <property type="match status" value="2"/>
</dbReference>
<dbReference type="PROSITE" id="PS00678">
    <property type="entry name" value="WD_REPEATS_1"/>
    <property type="match status" value="1"/>
</dbReference>
<dbReference type="OrthoDB" id="308449at2759"/>
<dbReference type="SUPFAM" id="SSF50978">
    <property type="entry name" value="WD40 repeat-like"/>
    <property type="match status" value="1"/>
</dbReference>
<accession>R4XHI9</accession>
<evidence type="ECO:0000313" key="5">
    <source>
        <dbReference type="EMBL" id="CCG85144.1"/>
    </source>
</evidence>
<feature type="repeat" description="WD" evidence="3">
    <location>
        <begin position="273"/>
        <end position="322"/>
    </location>
</feature>
<dbReference type="AlphaFoldDB" id="R4XHI9"/>
<organism evidence="5 6">
    <name type="scientific">Taphrina deformans (strain PYCC 5710 / ATCC 11124 / CBS 356.35 / IMI 108563 / JCM 9778 / NBRC 8474)</name>
    <name type="common">Peach leaf curl fungus</name>
    <name type="synonym">Lalaria deformans</name>
    <dbReference type="NCBI Taxonomy" id="1097556"/>
    <lineage>
        <taxon>Eukaryota</taxon>
        <taxon>Fungi</taxon>
        <taxon>Dikarya</taxon>
        <taxon>Ascomycota</taxon>
        <taxon>Taphrinomycotina</taxon>
        <taxon>Taphrinomycetes</taxon>
        <taxon>Taphrinales</taxon>
        <taxon>Taphrinaceae</taxon>
        <taxon>Taphrina</taxon>
    </lineage>
</organism>
<evidence type="ECO:0000256" key="1">
    <source>
        <dbReference type="ARBA" id="ARBA00022574"/>
    </source>
</evidence>
<dbReference type="EMBL" id="CAHR02000007">
    <property type="protein sequence ID" value="CCG85144.1"/>
    <property type="molecule type" value="Genomic_DNA"/>
</dbReference>
<sequence length="394" mass="43573">MPKRPRSTVEAEDFAAHKPSATLRICVGSYEHVLYGIDAQITAKSDSSPLRAQFNPVYMFEAHTAQIKACAIGGRYLASGGVDEVLKLYDLKKRKDLGSLLSHDGSITAIKFAPAVKGVVTHMLSSDENNRIVIWRCKDWTPQIQLTTRHGIVNDLSIHPSGKICISVGRDRNVRLWNLVTGKKAAAFKLSNEEPLKIAWNLAGDGYAILFDKFIGLYDMSASMQHKFESGKTRYHDVEWFRNTKGEEMLVASTDTGALQILNPTTKETIQTLTGHKTRVKALSTSQVTPEGSKEEVTIITSGSTDGDIRLWSSSSGDFVEIGKYNCGESRITCLSTCDASIEDLESVVKRRIAIVKEEEVSDDDLVDVKSEEEEAVLNGSDNDEEEEFNGFEE</sequence>
<dbReference type="Gene3D" id="2.130.10.10">
    <property type="entry name" value="YVTN repeat-like/Quinoprotein amine dehydrogenase"/>
    <property type="match status" value="2"/>
</dbReference>
<dbReference type="PANTHER" id="PTHR44675:SF1">
    <property type="entry name" value="P21-ACTIVATED PROTEIN KINASE-INTERACTING PROTEIN 1"/>
    <property type="match status" value="1"/>
</dbReference>
<dbReference type="PANTHER" id="PTHR44675">
    <property type="entry name" value="PAK1 INTERACTING PROTEIN 1"/>
    <property type="match status" value="1"/>
</dbReference>
<dbReference type="SMART" id="SM00320">
    <property type="entry name" value="WD40"/>
    <property type="match status" value="4"/>
</dbReference>
<dbReference type="Pfam" id="PF00400">
    <property type="entry name" value="WD40"/>
    <property type="match status" value="3"/>
</dbReference>
<dbReference type="STRING" id="1097556.R4XHI9"/>
<keyword evidence="5" id="KW-0418">Kinase</keyword>
<evidence type="ECO:0000256" key="4">
    <source>
        <dbReference type="SAM" id="MobiDB-lite"/>
    </source>
</evidence>
<dbReference type="InterPro" id="IPR051959">
    <property type="entry name" value="PAK1-Kinase_Regulator"/>
</dbReference>
<reference evidence="5 6" key="1">
    <citation type="journal article" date="2013" name="MBio">
        <title>Genome sequencing of the plant pathogen Taphrina deformans, the causal agent of peach leaf curl.</title>
        <authorList>
            <person name="Cisse O.H."/>
            <person name="Almeida J.M.G.C.F."/>
            <person name="Fonseca A."/>
            <person name="Kumar A.A."/>
            <person name="Salojaervi J."/>
            <person name="Overmyer K."/>
            <person name="Hauser P.M."/>
            <person name="Pagni M."/>
        </authorList>
    </citation>
    <scope>NUCLEOTIDE SEQUENCE [LARGE SCALE GENOMIC DNA]</scope>
    <source>
        <strain evidence="6">PYCC 5710 / ATCC 11124 / CBS 356.35 / IMI 108563 / JCM 9778 / NBRC 8474</strain>
    </source>
</reference>
<dbReference type="InterPro" id="IPR015943">
    <property type="entry name" value="WD40/YVTN_repeat-like_dom_sf"/>
</dbReference>
<dbReference type="Proteomes" id="UP000013776">
    <property type="component" value="Unassembled WGS sequence"/>
</dbReference>
<dbReference type="eggNOG" id="KOG0294">
    <property type="taxonomic scope" value="Eukaryota"/>
</dbReference>
<keyword evidence="5" id="KW-0808">Transferase</keyword>
<keyword evidence="6" id="KW-1185">Reference proteome</keyword>
<keyword evidence="2" id="KW-0677">Repeat</keyword>
<dbReference type="InterPro" id="IPR001680">
    <property type="entry name" value="WD40_rpt"/>
</dbReference>
<evidence type="ECO:0000256" key="3">
    <source>
        <dbReference type="PROSITE-ProRule" id="PRU00221"/>
    </source>
</evidence>
<evidence type="ECO:0000256" key="2">
    <source>
        <dbReference type="ARBA" id="ARBA00022737"/>
    </source>
</evidence>
<dbReference type="VEuPathDB" id="FungiDB:TAPDE_000304"/>
<dbReference type="InterPro" id="IPR019775">
    <property type="entry name" value="WD40_repeat_CS"/>
</dbReference>
<protein>
    <submittedName>
        <fullName evidence="5">Shk1 kinase-binding protein 15</fullName>
    </submittedName>
</protein>
<gene>
    <name evidence="5" type="ORF">TAPDE_000304</name>
</gene>
<name>R4XHI9_TAPDE</name>
<dbReference type="PROSITE" id="PS50294">
    <property type="entry name" value="WD_REPEATS_REGION"/>
    <property type="match status" value="1"/>
</dbReference>
<keyword evidence="1 3" id="KW-0853">WD repeat</keyword>
<dbReference type="GO" id="GO:0016301">
    <property type="term" value="F:kinase activity"/>
    <property type="evidence" value="ECO:0007669"/>
    <property type="project" value="UniProtKB-KW"/>
</dbReference>
<dbReference type="InterPro" id="IPR036322">
    <property type="entry name" value="WD40_repeat_dom_sf"/>
</dbReference>
<feature type="region of interest" description="Disordered" evidence="4">
    <location>
        <begin position="363"/>
        <end position="394"/>
    </location>
</feature>